<protein>
    <submittedName>
        <fullName evidence="3">DNA repair and recombination protein RAD54</fullName>
    </submittedName>
</protein>
<dbReference type="GO" id="GO:0005524">
    <property type="term" value="F:ATP binding"/>
    <property type="evidence" value="ECO:0007669"/>
    <property type="project" value="InterPro"/>
</dbReference>
<dbReference type="EMBL" id="QGNW01001220">
    <property type="protein sequence ID" value="RVW49826.1"/>
    <property type="molecule type" value="Genomic_DNA"/>
</dbReference>
<dbReference type="InterPro" id="IPR027417">
    <property type="entry name" value="P-loop_NTPase"/>
</dbReference>
<dbReference type="AlphaFoldDB" id="A0A438FMH4"/>
<dbReference type="InterPro" id="IPR000330">
    <property type="entry name" value="SNF2_N"/>
</dbReference>
<dbReference type="Pfam" id="PF00176">
    <property type="entry name" value="SNF2-rel_dom"/>
    <property type="match status" value="1"/>
</dbReference>
<dbReference type="Proteomes" id="UP000288805">
    <property type="component" value="Unassembled WGS sequence"/>
</dbReference>
<dbReference type="EMBL" id="QGNW01000842">
    <property type="protein sequence ID" value="RVW61197.1"/>
    <property type="molecule type" value="Genomic_DNA"/>
</dbReference>
<comment type="caution">
    <text evidence="3">The sequence shown here is derived from an EMBL/GenBank/DDBJ whole genome shotgun (WGS) entry which is preliminary data.</text>
</comment>
<gene>
    <name evidence="3" type="primary">RAD54_1</name>
    <name evidence="2" type="synonym">RAD54_0</name>
    <name evidence="3" type="ORF">CK203_020563</name>
    <name evidence="2" type="ORF">CK203_069959</name>
</gene>
<name>A0A438FMH4_VITVI</name>
<evidence type="ECO:0000313" key="2">
    <source>
        <dbReference type="EMBL" id="RVW49826.1"/>
    </source>
</evidence>
<dbReference type="PANTHER" id="PTHR45629">
    <property type="entry name" value="SNF2/RAD54 FAMILY MEMBER"/>
    <property type="match status" value="1"/>
</dbReference>
<evidence type="ECO:0000259" key="1">
    <source>
        <dbReference type="Pfam" id="PF00176"/>
    </source>
</evidence>
<evidence type="ECO:0000313" key="4">
    <source>
        <dbReference type="Proteomes" id="UP000288805"/>
    </source>
</evidence>
<accession>A0A438FMH4</accession>
<proteinExistence type="predicted"/>
<organism evidence="3 4">
    <name type="scientific">Vitis vinifera</name>
    <name type="common">Grape</name>
    <dbReference type="NCBI Taxonomy" id="29760"/>
    <lineage>
        <taxon>Eukaryota</taxon>
        <taxon>Viridiplantae</taxon>
        <taxon>Streptophyta</taxon>
        <taxon>Embryophyta</taxon>
        <taxon>Tracheophyta</taxon>
        <taxon>Spermatophyta</taxon>
        <taxon>Magnoliopsida</taxon>
        <taxon>eudicotyledons</taxon>
        <taxon>Gunneridae</taxon>
        <taxon>Pentapetalae</taxon>
        <taxon>rosids</taxon>
        <taxon>Vitales</taxon>
        <taxon>Vitaceae</taxon>
        <taxon>Viteae</taxon>
        <taxon>Vitis</taxon>
    </lineage>
</organism>
<reference evidence="3 4" key="1">
    <citation type="journal article" date="2018" name="PLoS Genet.">
        <title>Population sequencing reveals clonal diversity and ancestral inbreeding in the grapevine cultivar Chardonnay.</title>
        <authorList>
            <person name="Roach M.J."/>
            <person name="Johnson D.L."/>
            <person name="Bohlmann J."/>
            <person name="van Vuuren H.J."/>
            <person name="Jones S.J."/>
            <person name="Pretorius I.S."/>
            <person name="Schmidt S.A."/>
            <person name="Borneman A.R."/>
        </authorList>
    </citation>
    <scope>NUCLEOTIDE SEQUENCE [LARGE SCALE GENOMIC DNA]</scope>
    <source>
        <strain evidence="4">cv. Chardonnay</strain>
        <strain evidence="3">I10V1</strain>
        <tissue evidence="3">Leaf</tissue>
    </source>
</reference>
<feature type="domain" description="SNF2 N-terminal" evidence="1">
    <location>
        <begin position="5"/>
        <end position="63"/>
    </location>
</feature>
<sequence length="69" mass="8038">MKYLNLIEEIVEVVCCRLSPLQSELYNHFIHSKNVKKVINEEMKQSKILAYITALKKLCNHPKVHISGE</sequence>
<dbReference type="PANTHER" id="PTHR45629:SF7">
    <property type="entry name" value="DNA EXCISION REPAIR PROTEIN ERCC-6-RELATED"/>
    <property type="match status" value="1"/>
</dbReference>
<dbReference type="SUPFAM" id="SSF52540">
    <property type="entry name" value="P-loop containing nucleoside triphosphate hydrolases"/>
    <property type="match status" value="1"/>
</dbReference>
<evidence type="ECO:0000313" key="3">
    <source>
        <dbReference type="EMBL" id="RVW61197.1"/>
    </source>
</evidence>
<dbReference type="Gene3D" id="1.20.120.850">
    <property type="entry name" value="SWI2/SNF2 ATPases, N-terminal domain"/>
    <property type="match status" value="1"/>
</dbReference>
<dbReference type="InterPro" id="IPR050496">
    <property type="entry name" value="SNF2_RAD54_helicase_repair"/>
</dbReference>